<evidence type="ECO:0000313" key="2">
    <source>
        <dbReference type="Proteomes" id="UP000327013"/>
    </source>
</evidence>
<sequence>MKTKSVFYKITLEQYWEEIYSQGNNAYGGNIVILNTNKSDGTVGLSSAVLEGEMDSKGMRVD</sequence>
<protein>
    <submittedName>
        <fullName evidence="1">Uncharacterized protein</fullName>
    </submittedName>
</protein>
<dbReference type="Proteomes" id="UP000327013">
    <property type="component" value="Unassembled WGS sequence"/>
</dbReference>
<organism evidence="1 2">
    <name type="scientific">Carpinus fangiana</name>
    <dbReference type="NCBI Taxonomy" id="176857"/>
    <lineage>
        <taxon>Eukaryota</taxon>
        <taxon>Viridiplantae</taxon>
        <taxon>Streptophyta</taxon>
        <taxon>Embryophyta</taxon>
        <taxon>Tracheophyta</taxon>
        <taxon>Spermatophyta</taxon>
        <taxon>Magnoliopsida</taxon>
        <taxon>eudicotyledons</taxon>
        <taxon>Gunneridae</taxon>
        <taxon>Pentapetalae</taxon>
        <taxon>rosids</taxon>
        <taxon>fabids</taxon>
        <taxon>Fagales</taxon>
        <taxon>Betulaceae</taxon>
        <taxon>Carpinus</taxon>
    </lineage>
</organism>
<reference evidence="1 2" key="1">
    <citation type="submission" date="2019-06" db="EMBL/GenBank/DDBJ databases">
        <title>A chromosomal-level reference genome of Carpinus fangiana (Coryloideae, Betulaceae).</title>
        <authorList>
            <person name="Yang X."/>
            <person name="Wang Z."/>
            <person name="Zhang L."/>
            <person name="Hao G."/>
            <person name="Liu J."/>
            <person name="Yang Y."/>
        </authorList>
    </citation>
    <scope>NUCLEOTIDE SEQUENCE [LARGE SCALE GENOMIC DNA]</scope>
    <source>
        <strain evidence="1">Cfa_2016G</strain>
        <tissue evidence="1">Leaf</tissue>
    </source>
</reference>
<comment type="caution">
    <text evidence="1">The sequence shown here is derived from an EMBL/GenBank/DDBJ whole genome shotgun (WGS) entry which is preliminary data.</text>
</comment>
<accession>A0A5N6L767</accession>
<gene>
    <name evidence="1" type="ORF">FH972_027250</name>
</gene>
<keyword evidence="2" id="KW-1185">Reference proteome</keyword>
<proteinExistence type="predicted"/>
<dbReference type="AlphaFoldDB" id="A0A5N6L767"/>
<evidence type="ECO:0000313" key="1">
    <source>
        <dbReference type="EMBL" id="KAC7095513.1"/>
    </source>
</evidence>
<name>A0A5N6L767_9ROSI</name>
<dbReference type="EMBL" id="VIBQ01001410">
    <property type="protein sequence ID" value="KAC7095513.1"/>
    <property type="molecule type" value="Genomic_DNA"/>
</dbReference>